<accession>A0A975D3X6</accession>
<evidence type="ECO:0000259" key="1">
    <source>
        <dbReference type="Pfam" id="PF01796"/>
    </source>
</evidence>
<dbReference type="Proteomes" id="UP000664914">
    <property type="component" value="Chromosome"/>
</dbReference>
<evidence type="ECO:0000313" key="3">
    <source>
        <dbReference type="Proteomes" id="UP000664914"/>
    </source>
</evidence>
<gene>
    <name evidence="2" type="ORF">HRJ34_23355</name>
</gene>
<dbReference type="Pfam" id="PF01796">
    <property type="entry name" value="OB_ChsH2_C"/>
    <property type="match status" value="1"/>
</dbReference>
<name>A0A975D3X6_9SPHN</name>
<reference evidence="2" key="1">
    <citation type="submission" date="2020-07" db="EMBL/GenBank/DDBJ databases">
        <authorList>
            <person name="Camacho E."/>
        </authorList>
    </citation>
    <scope>NUCLEOTIDE SEQUENCE</scope>
    <source>
        <strain evidence="2">MPO218</strain>
    </source>
</reference>
<reference evidence="2" key="2">
    <citation type="submission" date="2021-04" db="EMBL/GenBank/DDBJ databases">
        <title>Isolation and genomic analysis of the ibuprofen-degrading bacterium Sphingomonas strain MPO218.</title>
        <authorList>
            <person name="Aulestia M."/>
            <person name="Flores A."/>
            <person name="Mangas E.L."/>
            <person name="Perez-Pulido A.J."/>
            <person name="Santero E."/>
            <person name="Camacho E.M."/>
        </authorList>
    </citation>
    <scope>NUCLEOTIDE SEQUENCE</scope>
    <source>
        <strain evidence="2">MPO218</strain>
    </source>
</reference>
<dbReference type="SUPFAM" id="SSF50249">
    <property type="entry name" value="Nucleic acid-binding proteins"/>
    <property type="match status" value="1"/>
</dbReference>
<dbReference type="PANTHER" id="PTHR34075:SF5">
    <property type="entry name" value="BLR3430 PROTEIN"/>
    <property type="match status" value="1"/>
</dbReference>
<feature type="domain" description="ChsH2 C-terminal OB-fold" evidence="1">
    <location>
        <begin position="57"/>
        <end position="119"/>
    </location>
</feature>
<dbReference type="EMBL" id="CP059319">
    <property type="protein sequence ID" value="QTH21220.1"/>
    <property type="molecule type" value="Genomic_DNA"/>
</dbReference>
<proteinExistence type="predicted"/>
<sequence>MSAEIQALKPVLPYLAQGDDGTPYLIGSRCDACGQTHLGRFENCPRCAARGKLTEIHLSDSGVLYNYTIVYRSLPGVTVPFISAVVDLDGGGTVKGNLLDVDPSPEAIRFGMPVRIVFREADTAVAGGEGYVSHFFVPAN</sequence>
<protein>
    <submittedName>
        <fullName evidence="2">OB-fold domain-containing protein</fullName>
    </submittedName>
</protein>
<dbReference type="RefSeq" id="WP_208632584.1">
    <property type="nucleotide sequence ID" value="NZ_CP059319.1"/>
</dbReference>
<dbReference type="InterPro" id="IPR002878">
    <property type="entry name" value="ChsH2_C"/>
</dbReference>
<dbReference type="InterPro" id="IPR052513">
    <property type="entry name" value="Thioester_dehydratase-like"/>
</dbReference>
<evidence type="ECO:0000313" key="2">
    <source>
        <dbReference type="EMBL" id="QTH21220.1"/>
    </source>
</evidence>
<organism evidence="2 3">
    <name type="scientific">Rhizorhabdus wittichii</name>
    <dbReference type="NCBI Taxonomy" id="160791"/>
    <lineage>
        <taxon>Bacteria</taxon>
        <taxon>Pseudomonadati</taxon>
        <taxon>Pseudomonadota</taxon>
        <taxon>Alphaproteobacteria</taxon>
        <taxon>Sphingomonadales</taxon>
        <taxon>Sphingomonadaceae</taxon>
        <taxon>Rhizorhabdus</taxon>
    </lineage>
</organism>
<dbReference type="AlphaFoldDB" id="A0A975D3X6"/>
<dbReference type="InterPro" id="IPR012340">
    <property type="entry name" value="NA-bd_OB-fold"/>
</dbReference>
<dbReference type="PANTHER" id="PTHR34075">
    <property type="entry name" value="BLR3430 PROTEIN"/>
    <property type="match status" value="1"/>
</dbReference>